<dbReference type="RefSeq" id="WP_204819818.1">
    <property type="nucleotide sequence ID" value="NZ_JANHOF010000006.1"/>
</dbReference>
<dbReference type="InterPro" id="IPR025874">
    <property type="entry name" value="DZR"/>
</dbReference>
<dbReference type="Proteomes" id="UP001589818">
    <property type="component" value="Unassembled WGS sequence"/>
</dbReference>
<reference evidence="3 4" key="1">
    <citation type="submission" date="2024-09" db="EMBL/GenBank/DDBJ databases">
        <authorList>
            <person name="Sun Q."/>
            <person name="Mori K."/>
        </authorList>
    </citation>
    <scope>NUCLEOTIDE SEQUENCE [LARGE SCALE GENOMIC DNA]</scope>
    <source>
        <strain evidence="3 4">CCM 4839</strain>
    </source>
</reference>
<evidence type="ECO:0000313" key="4">
    <source>
        <dbReference type="Proteomes" id="UP001589818"/>
    </source>
</evidence>
<evidence type="ECO:0000313" key="3">
    <source>
        <dbReference type="EMBL" id="MFC0391528.1"/>
    </source>
</evidence>
<feature type="coiled-coil region" evidence="1">
    <location>
        <begin position="65"/>
        <end position="92"/>
    </location>
</feature>
<dbReference type="EMBL" id="JBHLVF010000011">
    <property type="protein sequence ID" value="MFC0391528.1"/>
    <property type="molecule type" value="Genomic_DNA"/>
</dbReference>
<name>A0ABV6J9R7_9BACL</name>
<sequence>MGIFDKIKQGATKAADMAQQTVEVTRLNSQISTKRKEIDKCLAQMGQFVFDAYQDHDLTAAEPQIHAISQEILNLQREVVSLEMKISEIKNEKHCPGCSNTVPYASKFCNGCGHRFEEHEQLQIIEPETISEVEPEQATKACVVCNAEMDSDSRFCMACGSAQGNGNEAKP</sequence>
<evidence type="ECO:0000256" key="1">
    <source>
        <dbReference type="SAM" id="Coils"/>
    </source>
</evidence>
<evidence type="ECO:0000259" key="2">
    <source>
        <dbReference type="Pfam" id="PF12773"/>
    </source>
</evidence>
<feature type="domain" description="DZANK-type" evidence="2">
    <location>
        <begin position="95"/>
        <end position="160"/>
    </location>
</feature>
<organism evidence="3 4">
    <name type="scientific">Paenibacillus mendelii</name>
    <dbReference type="NCBI Taxonomy" id="206163"/>
    <lineage>
        <taxon>Bacteria</taxon>
        <taxon>Bacillati</taxon>
        <taxon>Bacillota</taxon>
        <taxon>Bacilli</taxon>
        <taxon>Bacillales</taxon>
        <taxon>Paenibacillaceae</taxon>
        <taxon>Paenibacillus</taxon>
    </lineage>
</organism>
<protein>
    <submittedName>
        <fullName evidence="3">Zinc ribbon domain-containing protein</fullName>
    </submittedName>
</protein>
<comment type="caution">
    <text evidence="3">The sequence shown here is derived from an EMBL/GenBank/DDBJ whole genome shotgun (WGS) entry which is preliminary data.</text>
</comment>
<dbReference type="Pfam" id="PF12773">
    <property type="entry name" value="DZR"/>
    <property type="match status" value="1"/>
</dbReference>
<gene>
    <name evidence="3" type="ORF">ACFFJ8_09090</name>
</gene>
<proteinExistence type="predicted"/>
<keyword evidence="1" id="KW-0175">Coiled coil</keyword>
<accession>A0ABV6J9R7</accession>
<keyword evidence="4" id="KW-1185">Reference proteome</keyword>